<protein>
    <submittedName>
        <fullName evidence="6">Beta-lactamase protein</fullName>
    </submittedName>
</protein>
<name>K2GRY8_9BACT</name>
<dbReference type="Gene3D" id="3.60.15.10">
    <property type="entry name" value="Ribonuclease Z/Hydroxyacylglutathione hydrolase-like"/>
    <property type="match status" value="1"/>
</dbReference>
<feature type="domain" description="Metallo-beta-lactamase" evidence="5">
    <location>
        <begin position="19"/>
        <end position="193"/>
    </location>
</feature>
<keyword evidence="4" id="KW-0862">Zinc</keyword>
<dbReference type="InterPro" id="IPR036866">
    <property type="entry name" value="RibonucZ/Hydroxyglut_hydro"/>
</dbReference>
<accession>K2GRY8</accession>
<comment type="cofactor">
    <cofactor evidence="1">
        <name>Zn(2+)</name>
        <dbReference type="ChEBI" id="CHEBI:29105"/>
    </cofactor>
</comment>
<evidence type="ECO:0000256" key="1">
    <source>
        <dbReference type="ARBA" id="ARBA00001947"/>
    </source>
</evidence>
<keyword evidence="2" id="KW-0479">Metal-binding</keyword>
<dbReference type="PANTHER" id="PTHR46233">
    <property type="entry name" value="HYDROXYACYLGLUTATHIONE HYDROLASE GLOC"/>
    <property type="match status" value="1"/>
</dbReference>
<evidence type="ECO:0000313" key="6">
    <source>
        <dbReference type="EMBL" id="EKE26075.1"/>
    </source>
</evidence>
<evidence type="ECO:0000256" key="3">
    <source>
        <dbReference type="ARBA" id="ARBA00022801"/>
    </source>
</evidence>
<dbReference type="SUPFAM" id="SSF56281">
    <property type="entry name" value="Metallo-hydrolase/oxidoreductase"/>
    <property type="match status" value="1"/>
</dbReference>
<reference evidence="6" key="1">
    <citation type="journal article" date="2012" name="Science">
        <title>Fermentation, hydrogen, and sulfur metabolism in multiple uncultivated bacterial phyla.</title>
        <authorList>
            <person name="Wrighton K.C."/>
            <person name="Thomas B.C."/>
            <person name="Sharon I."/>
            <person name="Miller C.S."/>
            <person name="Castelle C.J."/>
            <person name="VerBerkmoes N.C."/>
            <person name="Wilkins M.J."/>
            <person name="Hettich R.L."/>
            <person name="Lipton M.S."/>
            <person name="Williams K.H."/>
            <person name="Long P.E."/>
            <person name="Banfield J.F."/>
        </authorList>
    </citation>
    <scope>NUCLEOTIDE SEQUENCE [LARGE SCALE GENOMIC DNA]</scope>
</reference>
<dbReference type="InterPro" id="IPR051453">
    <property type="entry name" value="MBL_Glyoxalase_II"/>
</dbReference>
<dbReference type="SMART" id="SM00849">
    <property type="entry name" value="Lactamase_B"/>
    <property type="match status" value="1"/>
</dbReference>
<gene>
    <name evidence="6" type="ORF">ACD_4C00445G0001</name>
</gene>
<dbReference type="EMBL" id="AMFJ01000961">
    <property type="protein sequence ID" value="EKE26075.1"/>
    <property type="molecule type" value="Genomic_DNA"/>
</dbReference>
<dbReference type="Pfam" id="PF00753">
    <property type="entry name" value="Lactamase_B"/>
    <property type="match status" value="1"/>
</dbReference>
<dbReference type="GO" id="GO:0016787">
    <property type="term" value="F:hydrolase activity"/>
    <property type="evidence" value="ECO:0007669"/>
    <property type="project" value="UniProtKB-KW"/>
</dbReference>
<sequence>MKQNFFSLTSLEVGPSALKSNVYIFEYAKKVNLIDAWYADVSWLIASIRSNYSGLDNIFLTHGHFDHIDWLTKLFEAFPNVICHINEDEAKFFEDSSLSLSRHFRLFEAYGKNIRTFKSGVFIDGILTVNTPWHTAGSTSFLIEEYGTCFTGDTLFSDNHGRTDLPTGDYDAMRASIWKLFTLDPQTLIYPWHWEYWVMLADIINSESETLKDIFKS</sequence>
<evidence type="ECO:0000259" key="5">
    <source>
        <dbReference type="SMART" id="SM00849"/>
    </source>
</evidence>
<proteinExistence type="predicted"/>
<comment type="caution">
    <text evidence="6">The sequence shown here is derived from an EMBL/GenBank/DDBJ whole genome shotgun (WGS) entry which is preliminary data.</text>
</comment>
<dbReference type="PANTHER" id="PTHR46233:SF3">
    <property type="entry name" value="HYDROXYACYLGLUTATHIONE HYDROLASE GLOC"/>
    <property type="match status" value="1"/>
</dbReference>
<evidence type="ECO:0000256" key="2">
    <source>
        <dbReference type="ARBA" id="ARBA00022723"/>
    </source>
</evidence>
<dbReference type="CDD" id="cd06262">
    <property type="entry name" value="metallo-hydrolase-like_MBL-fold"/>
    <property type="match status" value="1"/>
</dbReference>
<dbReference type="GO" id="GO:0046872">
    <property type="term" value="F:metal ion binding"/>
    <property type="evidence" value="ECO:0007669"/>
    <property type="project" value="UniProtKB-KW"/>
</dbReference>
<dbReference type="InterPro" id="IPR001279">
    <property type="entry name" value="Metallo-B-lactamas"/>
</dbReference>
<keyword evidence="3" id="KW-0378">Hydrolase</keyword>
<organism evidence="6">
    <name type="scientific">uncultured bacterium</name>
    <name type="common">gcode 4</name>
    <dbReference type="NCBI Taxonomy" id="1234023"/>
    <lineage>
        <taxon>Bacteria</taxon>
        <taxon>environmental samples</taxon>
    </lineage>
</organism>
<evidence type="ECO:0000256" key="4">
    <source>
        <dbReference type="ARBA" id="ARBA00022833"/>
    </source>
</evidence>
<dbReference type="AlphaFoldDB" id="K2GRY8"/>